<dbReference type="Proteomes" id="UP001652660">
    <property type="component" value="Chromosome 10e"/>
</dbReference>
<dbReference type="InterPro" id="IPR004827">
    <property type="entry name" value="bZIP"/>
</dbReference>
<sequence length="360" mass="39734">MMSDFGGGGEDDILVLVGDDDLDHSNTMLDATPPPHHHPNPSSPAAAAQYDHDFSNIRQIEQFLLNEDDIIDMYPEEEGEEDRLTASLGFLSDIILDSPLPSDPSSPDNPSPESDFPYSNHNSNSDSDAKDVQQPPNLIGHQELLTPAAIPHPHQEEKGRSEAGQLNNNGDDVDPISKKRKRQLSNRDAAVRSRERKKMYIKDLEIKSRYYEAECRRLGMLLQCYLAENHALRLSLNTTTTTQAFDASTTKQESAVLILESLLLGSLLWFLGIVALLTLPRQLPNLGAAGAKKVGCKTPRSLAPREAGTKVHGTLGFQSFMMSKRCRGSRRKMRCSFKLGSAASFRGILSVTPCQFLAFC</sequence>
<dbReference type="SUPFAM" id="SSF57959">
    <property type="entry name" value="Leucine zipper domain"/>
    <property type="match status" value="1"/>
</dbReference>
<evidence type="ECO:0000256" key="8">
    <source>
        <dbReference type="SAM" id="MobiDB-lite"/>
    </source>
</evidence>
<comment type="similarity">
    <text evidence="3">Belongs to the bZIP family.</text>
</comment>
<evidence type="ECO:0000256" key="3">
    <source>
        <dbReference type="ARBA" id="ARBA00007163"/>
    </source>
</evidence>
<accession>A0ABM4VVH9</accession>
<dbReference type="PANTHER" id="PTHR47416:SF8">
    <property type="entry name" value="BASIC-LEUCINE ZIPPER TRANSCRIPTION FACTOR E-RELATED"/>
    <property type="match status" value="1"/>
</dbReference>
<evidence type="ECO:0000256" key="1">
    <source>
        <dbReference type="ARBA" id="ARBA00004123"/>
    </source>
</evidence>
<proteinExistence type="inferred from homology"/>
<organism evidence="10 11">
    <name type="scientific">Coffea arabica</name>
    <name type="common">Arabian coffee</name>
    <dbReference type="NCBI Taxonomy" id="13443"/>
    <lineage>
        <taxon>Eukaryota</taxon>
        <taxon>Viridiplantae</taxon>
        <taxon>Streptophyta</taxon>
        <taxon>Embryophyta</taxon>
        <taxon>Tracheophyta</taxon>
        <taxon>Spermatophyta</taxon>
        <taxon>Magnoliopsida</taxon>
        <taxon>eudicotyledons</taxon>
        <taxon>Gunneridae</taxon>
        <taxon>Pentapetalae</taxon>
        <taxon>asterids</taxon>
        <taxon>lamiids</taxon>
        <taxon>Gentianales</taxon>
        <taxon>Rubiaceae</taxon>
        <taxon>Ixoroideae</taxon>
        <taxon>Gardenieae complex</taxon>
        <taxon>Bertiereae - Coffeeae clade</taxon>
        <taxon>Coffeeae</taxon>
        <taxon>Coffea</taxon>
    </lineage>
</organism>
<keyword evidence="4" id="KW-0805">Transcription regulation</keyword>
<dbReference type="InterPro" id="IPR046347">
    <property type="entry name" value="bZIP_sf"/>
</dbReference>
<evidence type="ECO:0000259" key="9">
    <source>
        <dbReference type="PROSITE" id="PS50217"/>
    </source>
</evidence>
<feature type="region of interest" description="Disordered" evidence="8">
    <location>
        <begin position="154"/>
        <end position="192"/>
    </location>
</feature>
<dbReference type="PROSITE" id="PS50217">
    <property type="entry name" value="BZIP"/>
    <property type="match status" value="1"/>
</dbReference>
<keyword evidence="6" id="KW-0804">Transcription</keyword>
<evidence type="ECO:0000256" key="7">
    <source>
        <dbReference type="ARBA" id="ARBA00023242"/>
    </source>
</evidence>
<dbReference type="SMART" id="SM00338">
    <property type="entry name" value="BRLZ"/>
    <property type="match status" value="1"/>
</dbReference>
<evidence type="ECO:0000256" key="6">
    <source>
        <dbReference type="ARBA" id="ARBA00023163"/>
    </source>
</evidence>
<gene>
    <name evidence="11" type="primary">LOC140015309</name>
</gene>
<dbReference type="Gene3D" id="1.20.5.170">
    <property type="match status" value="1"/>
</dbReference>
<feature type="region of interest" description="Disordered" evidence="8">
    <location>
        <begin position="24"/>
        <end position="47"/>
    </location>
</feature>
<feature type="region of interest" description="Disordered" evidence="8">
    <location>
        <begin position="95"/>
        <end position="135"/>
    </location>
</feature>
<evidence type="ECO:0000256" key="5">
    <source>
        <dbReference type="ARBA" id="ARBA00023125"/>
    </source>
</evidence>
<dbReference type="CDD" id="cd14704">
    <property type="entry name" value="bZIP_HY5-like"/>
    <property type="match status" value="1"/>
</dbReference>
<dbReference type="RefSeq" id="XP_071923542.1">
    <property type="nucleotide sequence ID" value="XM_072067441.1"/>
</dbReference>
<protein>
    <recommendedName>
        <fullName evidence="9">BZIP domain-containing protein</fullName>
    </recommendedName>
</protein>
<evidence type="ECO:0000256" key="4">
    <source>
        <dbReference type="ARBA" id="ARBA00023015"/>
    </source>
</evidence>
<name>A0ABM4VVH9_COFAR</name>
<evidence type="ECO:0000313" key="10">
    <source>
        <dbReference type="Proteomes" id="UP001652660"/>
    </source>
</evidence>
<comment type="subcellular location">
    <subcellularLocation>
        <location evidence="2">Endoplasmic reticulum membrane</location>
        <topology evidence="2">Single-pass membrane protein</topology>
    </subcellularLocation>
    <subcellularLocation>
        <location evidence="1">Nucleus</location>
    </subcellularLocation>
</comment>
<evidence type="ECO:0000256" key="2">
    <source>
        <dbReference type="ARBA" id="ARBA00004389"/>
    </source>
</evidence>
<keyword evidence="10" id="KW-1185">Reference proteome</keyword>
<keyword evidence="5" id="KW-0238">DNA-binding</keyword>
<dbReference type="Pfam" id="PF07716">
    <property type="entry name" value="bZIP_2"/>
    <property type="match status" value="1"/>
</dbReference>
<keyword evidence="7" id="KW-0539">Nucleus</keyword>
<reference evidence="11" key="1">
    <citation type="submission" date="2025-08" db="UniProtKB">
        <authorList>
            <consortium name="RefSeq"/>
        </authorList>
    </citation>
    <scope>IDENTIFICATION</scope>
    <source>
        <tissue evidence="11">Leaves</tissue>
    </source>
</reference>
<dbReference type="GeneID" id="140015309"/>
<dbReference type="PROSITE" id="PS00036">
    <property type="entry name" value="BZIP_BASIC"/>
    <property type="match status" value="1"/>
</dbReference>
<feature type="domain" description="BZIP" evidence="9">
    <location>
        <begin position="176"/>
        <end position="218"/>
    </location>
</feature>
<dbReference type="PANTHER" id="PTHR47416">
    <property type="entry name" value="BASIC-LEUCINE ZIPPER TRANSCRIPTION FACTOR F-RELATED"/>
    <property type="match status" value="1"/>
</dbReference>
<evidence type="ECO:0000313" key="11">
    <source>
        <dbReference type="RefSeq" id="XP_071923542.1"/>
    </source>
</evidence>
<feature type="compositionally biased region" description="Pro residues" evidence="8">
    <location>
        <begin position="101"/>
        <end position="110"/>
    </location>
</feature>